<evidence type="ECO:0000313" key="2">
    <source>
        <dbReference type="Proteomes" id="UP001055879"/>
    </source>
</evidence>
<comment type="caution">
    <text evidence="1">The sequence shown here is derived from an EMBL/GenBank/DDBJ whole genome shotgun (WGS) entry which is preliminary data.</text>
</comment>
<organism evidence="1 2">
    <name type="scientific">Arctium lappa</name>
    <name type="common">Greater burdock</name>
    <name type="synonym">Lappa major</name>
    <dbReference type="NCBI Taxonomy" id="4217"/>
    <lineage>
        <taxon>Eukaryota</taxon>
        <taxon>Viridiplantae</taxon>
        <taxon>Streptophyta</taxon>
        <taxon>Embryophyta</taxon>
        <taxon>Tracheophyta</taxon>
        <taxon>Spermatophyta</taxon>
        <taxon>Magnoliopsida</taxon>
        <taxon>eudicotyledons</taxon>
        <taxon>Gunneridae</taxon>
        <taxon>Pentapetalae</taxon>
        <taxon>asterids</taxon>
        <taxon>campanulids</taxon>
        <taxon>Asterales</taxon>
        <taxon>Asteraceae</taxon>
        <taxon>Carduoideae</taxon>
        <taxon>Cardueae</taxon>
        <taxon>Arctiinae</taxon>
        <taxon>Arctium</taxon>
    </lineage>
</organism>
<accession>A0ACB9B627</accession>
<proteinExistence type="predicted"/>
<reference evidence="1 2" key="2">
    <citation type="journal article" date="2022" name="Mol. Ecol. Resour.">
        <title>The genomes of chicory, endive, great burdock and yacon provide insights into Asteraceae paleo-polyploidization history and plant inulin production.</title>
        <authorList>
            <person name="Fan W."/>
            <person name="Wang S."/>
            <person name="Wang H."/>
            <person name="Wang A."/>
            <person name="Jiang F."/>
            <person name="Liu H."/>
            <person name="Zhao H."/>
            <person name="Xu D."/>
            <person name="Zhang Y."/>
        </authorList>
    </citation>
    <scope>NUCLEOTIDE SEQUENCE [LARGE SCALE GENOMIC DNA]</scope>
    <source>
        <strain evidence="2">cv. Niubang</strain>
    </source>
</reference>
<evidence type="ECO:0000313" key="1">
    <source>
        <dbReference type="EMBL" id="KAI3716140.1"/>
    </source>
</evidence>
<gene>
    <name evidence="1" type="ORF">L6452_23265</name>
</gene>
<keyword evidence="2" id="KW-1185">Reference proteome</keyword>
<dbReference type="EMBL" id="CM042053">
    <property type="protein sequence ID" value="KAI3716140.1"/>
    <property type="molecule type" value="Genomic_DNA"/>
</dbReference>
<dbReference type="Proteomes" id="UP001055879">
    <property type="component" value="Linkage Group LG07"/>
</dbReference>
<sequence length="256" mass="28675">MAFPAAWIMEKYPNFVLARPDIFRRPWDSVIRPEEMLVPGQKYFVVPIWTVKKLRRRIWKPSIEITNGLVCRDNDTASSESLLIGKPKPGDRCVRFRGIESRSGNELGVEEDNVKKSLNGKGLRLKKNVHSYSCFGSKDHLSSGEPMSDEKRTAAQQPGKELEPSLGELSLEDDTKNTRTESTSTPSSPPARKSSSTKISCLCAPTTHRGSFRCRYHRSASVGSNLSELGNRKTASVGSNLYELGNPKRSKRSREF</sequence>
<reference evidence="2" key="1">
    <citation type="journal article" date="2022" name="Mol. Ecol. Resour.">
        <title>The genomes of chicory, endive, great burdock and yacon provide insights into Asteraceae palaeo-polyploidization history and plant inulin production.</title>
        <authorList>
            <person name="Fan W."/>
            <person name="Wang S."/>
            <person name="Wang H."/>
            <person name="Wang A."/>
            <person name="Jiang F."/>
            <person name="Liu H."/>
            <person name="Zhao H."/>
            <person name="Xu D."/>
            <person name="Zhang Y."/>
        </authorList>
    </citation>
    <scope>NUCLEOTIDE SEQUENCE [LARGE SCALE GENOMIC DNA]</scope>
    <source>
        <strain evidence="2">cv. Niubang</strain>
    </source>
</reference>
<name>A0ACB9B627_ARCLA</name>
<protein>
    <submittedName>
        <fullName evidence="1">Uncharacterized protein</fullName>
    </submittedName>
</protein>